<protein>
    <recommendedName>
        <fullName evidence="7">BPTI/Kunitz inhibitor domain-containing protein</fullName>
    </recommendedName>
</protein>
<dbReference type="AlphaFoldDB" id="A0AAV2HPN9"/>
<name>A0AAV2HPN9_LYMST</name>
<dbReference type="PANTHER" id="PTHR10083">
    <property type="entry name" value="KUNITZ-TYPE PROTEASE INHIBITOR-RELATED"/>
    <property type="match status" value="1"/>
</dbReference>
<dbReference type="InterPro" id="IPR002223">
    <property type="entry name" value="Kunitz_BPTI"/>
</dbReference>
<feature type="domain" description="BPTI/Kunitz inhibitor" evidence="7">
    <location>
        <begin position="96"/>
        <end position="146"/>
    </location>
</feature>
<dbReference type="Proteomes" id="UP001497497">
    <property type="component" value="Unassembled WGS sequence"/>
</dbReference>
<reference evidence="8 9" key="1">
    <citation type="submission" date="2024-04" db="EMBL/GenBank/DDBJ databases">
        <authorList>
            <consortium name="Genoscope - CEA"/>
            <person name="William W."/>
        </authorList>
    </citation>
    <scope>NUCLEOTIDE SEQUENCE [LARGE SCALE GENOMIC DNA]</scope>
</reference>
<keyword evidence="5" id="KW-0325">Glycoprotein</keyword>
<dbReference type="SMART" id="SM00131">
    <property type="entry name" value="KU"/>
    <property type="match status" value="4"/>
</dbReference>
<accession>A0AAV2HPN9</accession>
<evidence type="ECO:0000256" key="3">
    <source>
        <dbReference type="ARBA" id="ARBA00022900"/>
    </source>
</evidence>
<keyword evidence="9" id="KW-1185">Reference proteome</keyword>
<sequence length="332" mass="36680">MTLKTLIFCLFLHVSHQIPDFCLKDMESGPCRALHSRYYYDSVGKACYNFKYGGCGGNENNFPTKEECEDKCMGDALVGVRWPTITSKSKADAPYCYLKSDSGNCKESHTRYHYDPYSRHCYTFHYSGCGGNDNNFDTRETCERSCTQVKTLGGAVPEPKDDICNQKAEIGDCKAMHFKYYYDATSGACTNFYYGGCGGNGNRFNTKEECEARCKPGTQDTKQGTALDASKVKVCLKEPATGTCRASLTRYFYDHITGKCSTFTYGGCGGNENNFMTEPDCESACAGVNLKTQLRSGDGKNSGVALTSDVVLSRVSFVLCLFWSVASRLQLS</sequence>
<gene>
    <name evidence="8" type="ORF">GSLYS_00009428001</name>
</gene>
<dbReference type="InterPro" id="IPR008296">
    <property type="entry name" value="TFPI-like"/>
</dbReference>
<dbReference type="GO" id="GO:0005615">
    <property type="term" value="C:extracellular space"/>
    <property type="evidence" value="ECO:0007669"/>
    <property type="project" value="TreeGrafter"/>
</dbReference>
<evidence type="ECO:0000256" key="1">
    <source>
        <dbReference type="ARBA" id="ARBA00022690"/>
    </source>
</evidence>
<evidence type="ECO:0000256" key="6">
    <source>
        <dbReference type="SAM" id="SignalP"/>
    </source>
</evidence>
<feature type="chain" id="PRO_5044021983" description="BPTI/Kunitz inhibitor domain-containing protein" evidence="6">
    <location>
        <begin position="18"/>
        <end position="332"/>
    </location>
</feature>
<dbReference type="EMBL" id="CAXITT010000203">
    <property type="protein sequence ID" value="CAL1535468.1"/>
    <property type="molecule type" value="Genomic_DNA"/>
</dbReference>
<dbReference type="FunFam" id="4.10.410.10:FF:000020">
    <property type="entry name" value="Collagen, type VI, alpha 3"/>
    <property type="match status" value="3"/>
</dbReference>
<dbReference type="Gene3D" id="4.10.410.10">
    <property type="entry name" value="Pancreatic trypsin inhibitor Kunitz domain"/>
    <property type="match status" value="4"/>
</dbReference>
<keyword evidence="4" id="KW-1015">Disulfide bond</keyword>
<dbReference type="Pfam" id="PF00014">
    <property type="entry name" value="Kunitz_BPTI"/>
    <property type="match status" value="4"/>
</dbReference>
<dbReference type="CDD" id="cd00109">
    <property type="entry name" value="Kunitz-type"/>
    <property type="match status" value="1"/>
</dbReference>
<dbReference type="PIRSF" id="PIRSF001620">
    <property type="entry name" value="TFPI"/>
    <property type="match status" value="1"/>
</dbReference>
<evidence type="ECO:0000313" key="8">
    <source>
        <dbReference type="EMBL" id="CAL1535468.1"/>
    </source>
</evidence>
<dbReference type="PRINTS" id="PR00759">
    <property type="entry name" value="BASICPTASE"/>
</dbReference>
<keyword evidence="1" id="KW-0646">Protease inhibitor</keyword>
<feature type="signal peptide" evidence="6">
    <location>
        <begin position="1"/>
        <end position="17"/>
    </location>
</feature>
<keyword evidence="6" id="KW-0732">Signal</keyword>
<evidence type="ECO:0000256" key="4">
    <source>
        <dbReference type="ARBA" id="ARBA00023157"/>
    </source>
</evidence>
<dbReference type="GO" id="GO:0004867">
    <property type="term" value="F:serine-type endopeptidase inhibitor activity"/>
    <property type="evidence" value="ECO:0007669"/>
    <property type="project" value="UniProtKB-KW"/>
</dbReference>
<evidence type="ECO:0000256" key="5">
    <source>
        <dbReference type="ARBA" id="ARBA00023180"/>
    </source>
</evidence>
<keyword evidence="3" id="KW-0722">Serine protease inhibitor</keyword>
<evidence type="ECO:0000313" key="9">
    <source>
        <dbReference type="Proteomes" id="UP001497497"/>
    </source>
</evidence>
<feature type="domain" description="BPTI/Kunitz inhibitor" evidence="7">
    <location>
        <begin position="164"/>
        <end position="214"/>
    </location>
</feature>
<evidence type="ECO:0000256" key="2">
    <source>
        <dbReference type="ARBA" id="ARBA00022737"/>
    </source>
</evidence>
<keyword evidence="2" id="KW-0677">Repeat</keyword>
<dbReference type="InterPro" id="IPR036880">
    <property type="entry name" value="Kunitz_BPTI_sf"/>
</dbReference>
<proteinExistence type="predicted"/>
<dbReference type="InterPro" id="IPR050098">
    <property type="entry name" value="TFPI/VKTCI-like"/>
</dbReference>
<dbReference type="PROSITE" id="PS00280">
    <property type="entry name" value="BPTI_KUNITZ_1"/>
    <property type="match status" value="3"/>
</dbReference>
<evidence type="ECO:0000259" key="7">
    <source>
        <dbReference type="PROSITE" id="PS50279"/>
    </source>
</evidence>
<feature type="domain" description="BPTI/Kunitz inhibitor" evidence="7">
    <location>
        <begin position="22"/>
        <end position="72"/>
    </location>
</feature>
<comment type="caution">
    <text evidence="8">The sequence shown here is derived from an EMBL/GenBank/DDBJ whole genome shotgun (WGS) entry which is preliminary data.</text>
</comment>
<feature type="domain" description="BPTI/Kunitz inhibitor" evidence="7">
    <location>
        <begin position="235"/>
        <end position="285"/>
    </location>
</feature>
<dbReference type="PROSITE" id="PS50279">
    <property type="entry name" value="BPTI_KUNITZ_2"/>
    <property type="match status" value="4"/>
</dbReference>
<dbReference type="InterPro" id="IPR020901">
    <property type="entry name" value="Prtase_inh_Kunz-CS"/>
</dbReference>
<organism evidence="8 9">
    <name type="scientific">Lymnaea stagnalis</name>
    <name type="common">Great pond snail</name>
    <name type="synonym">Helix stagnalis</name>
    <dbReference type="NCBI Taxonomy" id="6523"/>
    <lineage>
        <taxon>Eukaryota</taxon>
        <taxon>Metazoa</taxon>
        <taxon>Spiralia</taxon>
        <taxon>Lophotrochozoa</taxon>
        <taxon>Mollusca</taxon>
        <taxon>Gastropoda</taxon>
        <taxon>Heterobranchia</taxon>
        <taxon>Euthyneura</taxon>
        <taxon>Panpulmonata</taxon>
        <taxon>Hygrophila</taxon>
        <taxon>Lymnaeoidea</taxon>
        <taxon>Lymnaeidae</taxon>
        <taxon>Lymnaea</taxon>
    </lineage>
</organism>
<dbReference type="SUPFAM" id="SSF57362">
    <property type="entry name" value="BPTI-like"/>
    <property type="match status" value="4"/>
</dbReference>
<dbReference type="PANTHER" id="PTHR10083:SF373">
    <property type="entry name" value="SERINE PEPTIDASE INHIBITOR, KUNITZ TYPE, 2"/>
    <property type="match status" value="1"/>
</dbReference>